<keyword evidence="6 9" id="KW-0472">Membrane</keyword>
<dbReference type="InterPro" id="IPR004089">
    <property type="entry name" value="MCPsignal_dom"/>
</dbReference>
<dbReference type="Pfam" id="PF17200">
    <property type="entry name" value="sCache_2"/>
    <property type="match status" value="1"/>
</dbReference>
<gene>
    <name evidence="12" type="ORF">BXY66_2523</name>
</gene>
<evidence type="ECO:0000313" key="12">
    <source>
        <dbReference type="EMBL" id="TCL01211.1"/>
    </source>
</evidence>
<evidence type="ECO:0000313" key="13">
    <source>
        <dbReference type="Proteomes" id="UP000295673"/>
    </source>
</evidence>
<evidence type="ECO:0000259" key="10">
    <source>
        <dbReference type="PROSITE" id="PS50111"/>
    </source>
</evidence>
<dbReference type="PROSITE" id="PS50885">
    <property type="entry name" value="HAMP"/>
    <property type="match status" value="2"/>
</dbReference>
<dbReference type="Gene3D" id="3.30.450.20">
    <property type="entry name" value="PAS domain"/>
    <property type="match status" value="1"/>
</dbReference>
<evidence type="ECO:0000256" key="2">
    <source>
        <dbReference type="ARBA" id="ARBA00022475"/>
    </source>
</evidence>
<keyword evidence="2" id="KW-1003">Cell membrane</keyword>
<dbReference type="SMART" id="SM00304">
    <property type="entry name" value="HAMP"/>
    <property type="match status" value="2"/>
</dbReference>
<dbReference type="SMART" id="SM01049">
    <property type="entry name" value="Cache_2"/>
    <property type="match status" value="1"/>
</dbReference>
<sequence length="603" mass="65105">MKRIFSLSIATKVYLLIGFFLAVMWGMSMVTINSVEDNSYKLREAHVRDVVSSTVSQLEALQQLVDEGILSLEEAKKQGSFLLGSVRYEGDSGYIFASDYQGRIQAHPRPDLMGSNQWNLQDPNGQYIYRDLIDVAKQGGGSYYYIWELENDDGIMVDSPKLSYALPFEPWGWMVGTGTFVNDIEAMTGEMRAEIRNMIILAMVVTTLLGTLVAFSVSRPVNRLRDRMQGLGKGEFDEPVPYTDGHNEVAHMAQSIEVFREALAQKAEIEAREEAVRAERAADAKMQQDVVNDLAAGLNHLASGNLDARIEHQYAGAYEVLRKDYNKTVDALRGLIGDIVTVSQEIDARSRGIHSSAQRVAQSSEVTTSTLEQTAAALEDLTATVSRAADSAEEVNGIVEGAASSAASSGDVVDQAVSAMNAIETSSTSIANITNVIDDIAFQTNLLALNAGVEAARAGESGQGFAVVASEVRALAGRASEAASEIKNLIKASGEEVGRGSRLVDDAGEALGGIAKSVGQITEHVANITSGTREQYLSLSEINEAIAELDRSTQQNTAMFQGTLGDSEVLTQKARELATRVQHFKIGDAKSTKRPGFNSRRAA</sequence>
<name>A0A4V2Q258_9RHOB</name>
<dbReference type="Gene3D" id="1.10.287.950">
    <property type="entry name" value="Methyl-accepting chemotaxis protein"/>
    <property type="match status" value="1"/>
</dbReference>
<feature type="transmembrane region" description="Helical" evidence="9">
    <location>
        <begin position="198"/>
        <end position="218"/>
    </location>
</feature>
<dbReference type="OrthoDB" id="8482111at2"/>
<feature type="domain" description="Methyl-accepting transducer" evidence="10">
    <location>
        <begin position="342"/>
        <end position="571"/>
    </location>
</feature>
<feature type="domain" description="HAMP" evidence="11">
    <location>
        <begin position="285"/>
        <end position="337"/>
    </location>
</feature>
<dbReference type="SUPFAM" id="SSF58104">
    <property type="entry name" value="Methyl-accepting chemotaxis protein (MCP) signaling domain"/>
    <property type="match status" value="1"/>
</dbReference>
<dbReference type="Gene3D" id="1.10.8.500">
    <property type="entry name" value="HAMP domain in histidine kinase"/>
    <property type="match status" value="1"/>
</dbReference>
<evidence type="ECO:0000256" key="4">
    <source>
        <dbReference type="ARBA" id="ARBA00022692"/>
    </source>
</evidence>
<dbReference type="InterPro" id="IPR033480">
    <property type="entry name" value="sCache_2"/>
</dbReference>
<dbReference type="InterPro" id="IPR051310">
    <property type="entry name" value="MCP_chemotaxis"/>
</dbReference>
<reference evidence="12 13" key="1">
    <citation type="submission" date="2019-03" db="EMBL/GenBank/DDBJ databases">
        <title>Genomic Encyclopedia of Archaeal and Bacterial Type Strains, Phase II (KMG-II): from individual species to whole genera.</title>
        <authorList>
            <person name="Goeker M."/>
        </authorList>
    </citation>
    <scope>NUCLEOTIDE SEQUENCE [LARGE SCALE GENOMIC DNA]</scope>
    <source>
        <strain evidence="12 13">DSM 26433</strain>
    </source>
</reference>
<evidence type="ECO:0000256" key="5">
    <source>
        <dbReference type="ARBA" id="ARBA00022989"/>
    </source>
</evidence>
<dbReference type="GO" id="GO:0007165">
    <property type="term" value="P:signal transduction"/>
    <property type="evidence" value="ECO:0007669"/>
    <property type="project" value="UniProtKB-KW"/>
</dbReference>
<dbReference type="Pfam" id="PF00015">
    <property type="entry name" value="MCPsignal"/>
    <property type="match status" value="1"/>
</dbReference>
<dbReference type="PANTHER" id="PTHR43531:SF11">
    <property type="entry name" value="METHYL-ACCEPTING CHEMOTAXIS PROTEIN 3"/>
    <property type="match status" value="1"/>
</dbReference>
<organism evidence="12 13">
    <name type="scientific">Shimia isoporae</name>
    <dbReference type="NCBI Taxonomy" id="647720"/>
    <lineage>
        <taxon>Bacteria</taxon>
        <taxon>Pseudomonadati</taxon>
        <taxon>Pseudomonadota</taxon>
        <taxon>Alphaproteobacteria</taxon>
        <taxon>Rhodobacterales</taxon>
        <taxon>Roseobacteraceae</taxon>
    </lineage>
</organism>
<feature type="transmembrane region" description="Helical" evidence="9">
    <location>
        <begin position="12"/>
        <end position="32"/>
    </location>
</feature>
<evidence type="ECO:0000259" key="11">
    <source>
        <dbReference type="PROSITE" id="PS50885"/>
    </source>
</evidence>
<evidence type="ECO:0000256" key="8">
    <source>
        <dbReference type="PROSITE-ProRule" id="PRU00284"/>
    </source>
</evidence>
<dbReference type="InterPro" id="IPR003660">
    <property type="entry name" value="HAMP_dom"/>
</dbReference>
<dbReference type="GO" id="GO:0006935">
    <property type="term" value="P:chemotaxis"/>
    <property type="evidence" value="ECO:0007669"/>
    <property type="project" value="UniProtKB-KW"/>
</dbReference>
<feature type="domain" description="HAMP" evidence="11">
    <location>
        <begin position="215"/>
        <end position="268"/>
    </location>
</feature>
<comment type="subcellular location">
    <subcellularLocation>
        <location evidence="1">Cell membrane</location>
        <topology evidence="1">Multi-pass membrane protein</topology>
    </subcellularLocation>
</comment>
<dbReference type="AlphaFoldDB" id="A0A4V2Q258"/>
<dbReference type="EMBL" id="SMGR01000002">
    <property type="protein sequence ID" value="TCL01211.1"/>
    <property type="molecule type" value="Genomic_DNA"/>
</dbReference>
<keyword evidence="13" id="KW-1185">Reference proteome</keyword>
<dbReference type="SMART" id="SM00283">
    <property type="entry name" value="MA"/>
    <property type="match status" value="1"/>
</dbReference>
<evidence type="ECO:0000256" key="9">
    <source>
        <dbReference type="SAM" id="Phobius"/>
    </source>
</evidence>
<keyword evidence="5 9" id="KW-1133">Transmembrane helix</keyword>
<dbReference type="Pfam" id="PF00672">
    <property type="entry name" value="HAMP"/>
    <property type="match status" value="1"/>
</dbReference>
<proteinExistence type="inferred from homology"/>
<keyword evidence="3" id="KW-0145">Chemotaxis</keyword>
<keyword evidence="4 9" id="KW-0812">Transmembrane</keyword>
<dbReference type="RefSeq" id="WP_132860548.1">
    <property type="nucleotide sequence ID" value="NZ_SMGR01000002.1"/>
</dbReference>
<dbReference type="GO" id="GO:0005886">
    <property type="term" value="C:plasma membrane"/>
    <property type="evidence" value="ECO:0007669"/>
    <property type="project" value="UniProtKB-SubCell"/>
</dbReference>
<dbReference type="PANTHER" id="PTHR43531">
    <property type="entry name" value="PROTEIN ICFG"/>
    <property type="match status" value="1"/>
</dbReference>
<evidence type="ECO:0000256" key="7">
    <source>
        <dbReference type="ARBA" id="ARBA00029447"/>
    </source>
</evidence>
<protein>
    <submittedName>
        <fullName evidence="12">Methyl-accepting chemotaxis protein</fullName>
    </submittedName>
</protein>
<dbReference type="PROSITE" id="PS50111">
    <property type="entry name" value="CHEMOTAXIS_TRANSDUC_2"/>
    <property type="match status" value="1"/>
</dbReference>
<comment type="similarity">
    <text evidence="7">Belongs to the methyl-accepting chemotaxis (MCP) protein family.</text>
</comment>
<dbReference type="FunFam" id="1.10.287.950:FF:000001">
    <property type="entry name" value="Methyl-accepting chemotaxis sensory transducer"/>
    <property type="match status" value="1"/>
</dbReference>
<accession>A0A4V2Q258</accession>
<comment type="caution">
    <text evidence="12">The sequence shown here is derived from an EMBL/GenBank/DDBJ whole genome shotgun (WGS) entry which is preliminary data.</text>
</comment>
<keyword evidence="8" id="KW-0807">Transducer</keyword>
<evidence type="ECO:0000256" key="3">
    <source>
        <dbReference type="ARBA" id="ARBA00022500"/>
    </source>
</evidence>
<evidence type="ECO:0000256" key="6">
    <source>
        <dbReference type="ARBA" id="ARBA00023136"/>
    </source>
</evidence>
<dbReference type="CDD" id="cd11386">
    <property type="entry name" value="MCP_signal"/>
    <property type="match status" value="1"/>
</dbReference>
<dbReference type="SUPFAM" id="SSF158472">
    <property type="entry name" value="HAMP domain-like"/>
    <property type="match status" value="1"/>
</dbReference>
<dbReference type="Proteomes" id="UP000295673">
    <property type="component" value="Unassembled WGS sequence"/>
</dbReference>
<evidence type="ECO:0000256" key="1">
    <source>
        <dbReference type="ARBA" id="ARBA00004651"/>
    </source>
</evidence>